<evidence type="ECO:0008006" key="4">
    <source>
        <dbReference type="Google" id="ProtNLM"/>
    </source>
</evidence>
<dbReference type="InterPro" id="IPR014586">
    <property type="entry name" value="UCP033909"/>
</dbReference>
<protein>
    <recommendedName>
        <fullName evidence="4">Esterase/lipase superfamily enzyme</fullName>
    </recommendedName>
</protein>
<feature type="signal peptide" evidence="1">
    <location>
        <begin position="1"/>
        <end position="36"/>
    </location>
</feature>
<dbReference type="InterPro" id="IPR010297">
    <property type="entry name" value="DUF900_hydrolase"/>
</dbReference>
<accession>A0A0M7A227</accession>
<dbReference type="PANTHER" id="PTHR36513:SF1">
    <property type="entry name" value="TRANSMEMBRANE PROTEIN"/>
    <property type="match status" value="1"/>
</dbReference>
<dbReference type="Proteomes" id="UP000053235">
    <property type="component" value="Unassembled WGS sequence"/>
</dbReference>
<gene>
    <name evidence="2" type="ORF">LAX5112_01924</name>
</gene>
<evidence type="ECO:0000313" key="2">
    <source>
        <dbReference type="EMBL" id="CTQ68889.1"/>
    </source>
</evidence>
<feature type="chain" id="PRO_5005809185" description="Esterase/lipase superfamily enzyme" evidence="1">
    <location>
        <begin position="37"/>
        <end position="396"/>
    </location>
</feature>
<dbReference type="EMBL" id="CXWD01000006">
    <property type="protein sequence ID" value="CTQ68889.1"/>
    <property type="molecule type" value="Genomic_DNA"/>
</dbReference>
<reference evidence="3" key="1">
    <citation type="submission" date="2015-07" db="EMBL/GenBank/DDBJ databases">
        <authorList>
            <person name="Rodrigo-Torres Lidia"/>
            <person name="Arahal R.David."/>
        </authorList>
    </citation>
    <scope>NUCLEOTIDE SEQUENCE [LARGE SCALE GENOMIC DNA]</scope>
    <source>
        <strain evidence="3">CECT 5112</strain>
    </source>
</reference>
<dbReference type="PIRSF" id="PIRSF033909">
    <property type="entry name" value="UCP033909"/>
    <property type="match status" value="1"/>
</dbReference>
<dbReference type="Gene3D" id="3.40.50.1820">
    <property type="entry name" value="alpha/beta hydrolase"/>
    <property type="match status" value="1"/>
</dbReference>
<dbReference type="PANTHER" id="PTHR36513">
    <property type="entry name" value="ABC TRANSMEMBRANE TYPE-1 DOMAIN-CONTAINING PROTEIN"/>
    <property type="match status" value="1"/>
</dbReference>
<evidence type="ECO:0000313" key="3">
    <source>
        <dbReference type="Proteomes" id="UP000053235"/>
    </source>
</evidence>
<organism evidence="2 3">
    <name type="scientific">Roseibium alexandrii</name>
    <dbReference type="NCBI Taxonomy" id="388408"/>
    <lineage>
        <taxon>Bacteria</taxon>
        <taxon>Pseudomonadati</taxon>
        <taxon>Pseudomonadota</taxon>
        <taxon>Alphaproteobacteria</taxon>
        <taxon>Hyphomicrobiales</taxon>
        <taxon>Stappiaceae</taxon>
        <taxon>Roseibium</taxon>
    </lineage>
</organism>
<name>A0A0M7A227_9HYPH</name>
<dbReference type="Pfam" id="PF05990">
    <property type="entry name" value="DUF900"/>
    <property type="match status" value="1"/>
</dbReference>
<evidence type="ECO:0000256" key="1">
    <source>
        <dbReference type="SAM" id="SignalP"/>
    </source>
</evidence>
<dbReference type="STRING" id="388408.LAX5112_01924"/>
<sequence length="396" mass="42896">MLSISVPSPARLAVSALLIALLLSACGSRPTTGALAINTEPAAGAQDHDVLIVTTRERDPTPNTYFNGERSETINYAEATISVPPAHKAGAIEWPREVPGNPKTDFVARKAGYIEDEQAFLRQLNQQLSARPKGKRDVMLFIHGYNTLFAEGLYRFTQFVHDSQAPVVPVLFTWASRGQLQGYVYDLNSAALARDSLEQTFRLLAKSKADSISILAHSMGNYLLLETARQMPLAERRQFDRKINSVVLAAPDIDIDLFKSSLRKLGKPPKPYIIVVSRDDKALRLSRAIAGGVERVGAYSDDEELAELGAIVFDVTELDAGETSSHSKFAALAEYSPELRDALLKSGLTDQNSVTGPKTLGDDLGSFVGNTTQAAVTLPIKIIAAPFTLATGGSRQ</sequence>
<keyword evidence="1" id="KW-0732">Signal</keyword>
<dbReference type="InterPro" id="IPR029058">
    <property type="entry name" value="AB_hydrolase_fold"/>
</dbReference>
<dbReference type="AlphaFoldDB" id="A0A0M7A227"/>
<keyword evidence="3" id="KW-1185">Reference proteome</keyword>
<proteinExistence type="predicted"/>
<dbReference type="SUPFAM" id="SSF53474">
    <property type="entry name" value="alpha/beta-Hydrolases"/>
    <property type="match status" value="1"/>
</dbReference>